<proteinExistence type="predicted"/>
<protein>
    <submittedName>
        <fullName evidence="1">Uncharacterized protein</fullName>
    </submittedName>
</protein>
<evidence type="ECO:0000313" key="2">
    <source>
        <dbReference type="Proteomes" id="UP000595254"/>
    </source>
</evidence>
<dbReference type="AlphaFoldDB" id="A0A974NLK2"/>
<dbReference type="RefSeq" id="WP_040373653.1">
    <property type="nucleotide sequence ID" value="NZ_CP068053.1"/>
</dbReference>
<organism evidence="1 2">
    <name type="scientific">Peribacillus psychrosaccharolyticus</name>
    <name type="common">Bacillus psychrosaccharolyticus</name>
    <dbReference type="NCBI Taxonomy" id="1407"/>
    <lineage>
        <taxon>Bacteria</taxon>
        <taxon>Bacillati</taxon>
        <taxon>Bacillota</taxon>
        <taxon>Bacilli</taxon>
        <taxon>Bacillales</taxon>
        <taxon>Bacillaceae</taxon>
        <taxon>Peribacillus</taxon>
    </lineage>
</organism>
<dbReference type="EMBL" id="CP068053">
    <property type="protein sequence ID" value="QQS99972.1"/>
    <property type="molecule type" value="Genomic_DNA"/>
</dbReference>
<sequence>MSRIMVDVETGEKYDLASFTTVEQQLAYKEVKDKEERLSKSENPFFFAEMDEVKGKELTKLDNKNLGWFLILQTYVDYKNMLRLPNAKLPMKPLEIRRALKITDSRTFKTLQAKLEELELIYTKDVEMYGKTYTAFFINDKYCFKTGLHGEYKNRKTNKAVKFFINTLQEVYSQEKVNSGDVGLIYKAIQHLHYNSNILVQTPSEMDEAFVKPLAIDEFAVSVGIKRQSIHKKLIALTYPCMYRGELREFRVFARVKVGKHTFLKLNPFIAWRKAGDPPVEAYIEFVMEYNKVNKK</sequence>
<gene>
    <name evidence="1" type="ORF">I6J18_20715</name>
</gene>
<accession>A0A974NLK2</accession>
<dbReference type="KEGG" id="ppsr:I6J18_20715"/>
<keyword evidence="2" id="KW-1185">Reference proteome</keyword>
<dbReference type="Proteomes" id="UP000595254">
    <property type="component" value="Chromosome"/>
</dbReference>
<evidence type="ECO:0000313" key="1">
    <source>
        <dbReference type="EMBL" id="QQS99972.1"/>
    </source>
</evidence>
<reference evidence="1 2" key="1">
    <citation type="submission" date="2021-01" db="EMBL/GenBank/DDBJ databases">
        <title>FDA dAtabase for Regulatory Grade micrObial Sequences (FDA-ARGOS): Supporting development and validation of Infectious Disease Dx tests.</title>
        <authorList>
            <person name="Nelson B."/>
            <person name="Plummer A."/>
            <person name="Tallon L."/>
            <person name="Sadzewicz L."/>
            <person name="Zhao X."/>
            <person name="Boylan J."/>
            <person name="Ott S."/>
            <person name="Bowen H."/>
            <person name="Vavikolanu K."/>
            <person name="Mehta A."/>
            <person name="Aluvathingal J."/>
            <person name="Nadendla S."/>
            <person name="Myers T."/>
            <person name="Yan Y."/>
            <person name="Sichtig H."/>
        </authorList>
    </citation>
    <scope>NUCLEOTIDE SEQUENCE [LARGE SCALE GENOMIC DNA]</scope>
    <source>
        <strain evidence="1 2">FDAARGOS_1161</strain>
    </source>
</reference>
<name>A0A974NLK2_PERPY</name>